<dbReference type="PANTHER" id="PTHR45586:SF1">
    <property type="entry name" value="LIPOPOLYSACCHARIDE ASSEMBLY PROTEIN B"/>
    <property type="match status" value="1"/>
</dbReference>
<reference evidence="6 7" key="1">
    <citation type="submission" date="2018-01" db="EMBL/GenBank/DDBJ databases">
        <title>Genomic Sequence of Chromobacterium MWU13-2610 from wild cranberry bogs within the Cape Cod National Seashore.</title>
        <authorList>
            <person name="O'Hara-Hanley K."/>
            <person name="Soby S."/>
            <person name="Harrison A."/>
        </authorList>
    </citation>
    <scope>NUCLEOTIDE SEQUENCE [LARGE SCALE GENOMIC DNA]</scope>
    <source>
        <strain evidence="6 7">MWU13-2610</strain>
    </source>
</reference>
<feature type="chain" id="PRO_5014396171" description="Tetratricopeptide repeat protein" evidence="5">
    <location>
        <begin position="23"/>
        <end position="590"/>
    </location>
</feature>
<dbReference type="PANTHER" id="PTHR45586">
    <property type="entry name" value="TPR REPEAT-CONTAINING PROTEIN PA4667"/>
    <property type="match status" value="1"/>
</dbReference>
<dbReference type="InterPro" id="IPR011990">
    <property type="entry name" value="TPR-like_helical_dom_sf"/>
</dbReference>
<dbReference type="InterPro" id="IPR019734">
    <property type="entry name" value="TPR_rpt"/>
</dbReference>
<feature type="compositionally biased region" description="Low complexity" evidence="4">
    <location>
        <begin position="33"/>
        <end position="52"/>
    </location>
</feature>
<dbReference type="EMBL" id="PPTF01000033">
    <property type="protein sequence ID" value="POA98852.1"/>
    <property type="molecule type" value="Genomic_DNA"/>
</dbReference>
<organism evidence="6 7">
    <name type="scientific">Chromobacterium sinusclupearum</name>
    <dbReference type="NCBI Taxonomy" id="2077146"/>
    <lineage>
        <taxon>Bacteria</taxon>
        <taxon>Pseudomonadati</taxon>
        <taxon>Pseudomonadota</taxon>
        <taxon>Betaproteobacteria</taxon>
        <taxon>Neisseriales</taxon>
        <taxon>Chromobacteriaceae</taxon>
        <taxon>Chromobacterium</taxon>
    </lineage>
</organism>
<evidence type="ECO:0008006" key="8">
    <source>
        <dbReference type="Google" id="ProtNLM"/>
    </source>
</evidence>
<feature type="signal peptide" evidence="5">
    <location>
        <begin position="1"/>
        <end position="22"/>
    </location>
</feature>
<dbReference type="PROSITE" id="PS50005">
    <property type="entry name" value="TPR"/>
    <property type="match status" value="1"/>
</dbReference>
<evidence type="ECO:0000256" key="2">
    <source>
        <dbReference type="ARBA" id="ARBA00022803"/>
    </source>
</evidence>
<evidence type="ECO:0000256" key="3">
    <source>
        <dbReference type="PROSITE-ProRule" id="PRU00339"/>
    </source>
</evidence>
<comment type="caution">
    <text evidence="6">The sequence shown here is derived from an EMBL/GenBank/DDBJ whole genome shotgun (WGS) entry which is preliminary data.</text>
</comment>
<evidence type="ECO:0000256" key="4">
    <source>
        <dbReference type="SAM" id="MobiDB-lite"/>
    </source>
</evidence>
<evidence type="ECO:0000256" key="1">
    <source>
        <dbReference type="ARBA" id="ARBA00022737"/>
    </source>
</evidence>
<evidence type="ECO:0000313" key="7">
    <source>
        <dbReference type="Proteomes" id="UP000236416"/>
    </source>
</evidence>
<dbReference type="SMART" id="SM00028">
    <property type="entry name" value="TPR"/>
    <property type="match status" value="6"/>
</dbReference>
<keyword evidence="1" id="KW-0677">Repeat</keyword>
<dbReference type="InterPro" id="IPR051012">
    <property type="entry name" value="CellSynth/LPSAsmb/PSIAsmb"/>
</dbReference>
<sequence length="590" mass="65459">MRMKPLKRTLPLLLALLLAACASVKPPAPSVPPVQQNAAGDDNASQDDAAKSADAALPKVELTPEIFYGVLAGEIAAQRGAAGSAGLTYLDLARQTRDPRLAQRAAEFCLLSGQLKEAAAALRLWIELDPDSLPAREQLFVTLMRSGDLAESKPLAEELLRREPARAPAIFVQLARLSTRPDGGSARAYQMVSELAAQYPNLPEARFAVLAAAADNGDKAAVDREFDRLAQIAPQWDLPVAWQVDRLRRQDMNQAAAFLQRELARRPQASLELQMAYPRLLVGAKRFVEARAAFEALLKDYPDNPDLLYATGLLAYQMRDLKTASDRLERALAQRHPEPDFVRFTLGQIAEDDHDAARAANWYRQVGPGQQYLPAQSRLALLEAGEGQLDEALGRLGLLGSTDQEKVSVVLLQSQLARDAKQPQRAYELLTQALRRQPRSIELLYERSLVSDMLGNAGNAERDLRLILKDKPGDTQALNALGYTLANRTTRYHEAYGYIDKALKAEPDNPVIQDSMGWVLYKQGKLDAARKYLEKAYHAMPDPEVAAHLGEVLWRQGRRDEAQQLWEKELAAHPDHEVITETMRRLGAKR</sequence>
<keyword evidence="2 3" id="KW-0802">TPR repeat</keyword>
<dbReference type="AlphaFoldDB" id="A0A2K4MPC4"/>
<dbReference type="SUPFAM" id="SSF48452">
    <property type="entry name" value="TPR-like"/>
    <property type="match status" value="3"/>
</dbReference>
<evidence type="ECO:0000313" key="6">
    <source>
        <dbReference type="EMBL" id="POA98852.1"/>
    </source>
</evidence>
<gene>
    <name evidence="6" type="ORF">C2134_09745</name>
</gene>
<keyword evidence="7" id="KW-1185">Reference proteome</keyword>
<name>A0A2K4MPC4_9NEIS</name>
<dbReference type="Proteomes" id="UP000236416">
    <property type="component" value="Unassembled WGS sequence"/>
</dbReference>
<keyword evidence="5" id="KW-0732">Signal</keyword>
<protein>
    <recommendedName>
        <fullName evidence="8">Tetratricopeptide repeat protein</fullName>
    </recommendedName>
</protein>
<dbReference type="Gene3D" id="1.25.40.10">
    <property type="entry name" value="Tetratricopeptide repeat domain"/>
    <property type="match status" value="3"/>
</dbReference>
<proteinExistence type="predicted"/>
<feature type="region of interest" description="Disordered" evidence="4">
    <location>
        <begin position="29"/>
        <end position="52"/>
    </location>
</feature>
<dbReference type="Pfam" id="PF13432">
    <property type="entry name" value="TPR_16"/>
    <property type="match status" value="1"/>
</dbReference>
<dbReference type="PROSITE" id="PS51257">
    <property type="entry name" value="PROKAR_LIPOPROTEIN"/>
    <property type="match status" value="1"/>
</dbReference>
<feature type="repeat" description="TPR" evidence="3">
    <location>
        <begin position="543"/>
        <end position="576"/>
    </location>
</feature>
<accession>A0A2K4MPC4</accession>
<dbReference type="Pfam" id="PF14559">
    <property type="entry name" value="TPR_19"/>
    <property type="match status" value="1"/>
</dbReference>
<evidence type="ECO:0000256" key="5">
    <source>
        <dbReference type="SAM" id="SignalP"/>
    </source>
</evidence>